<reference evidence="3 4" key="1">
    <citation type="submission" date="2023-07" db="EMBL/GenBank/DDBJ databases">
        <title>Genomic Encyclopedia of Type Strains, Phase IV (KMG-IV): sequencing the most valuable type-strain genomes for metagenomic binning, comparative biology and taxonomic classification.</title>
        <authorList>
            <person name="Goeker M."/>
        </authorList>
    </citation>
    <scope>NUCLEOTIDE SEQUENCE [LARGE SCALE GENOMIC DNA]</scope>
    <source>
        <strain evidence="3 4">DSM 16980</strain>
    </source>
</reference>
<gene>
    <name evidence="3" type="ORF">J2S01_000501</name>
</gene>
<feature type="compositionally biased region" description="Basic and acidic residues" evidence="1">
    <location>
        <begin position="40"/>
        <end position="60"/>
    </location>
</feature>
<sequence length="82" mass="8935">MLRNKMKKIIAFILSSFMVITVLGTTMAEAHPMYNSHPSARHEERRHNPPSHKDNDKGHSTGEVTTAAIIGAVLGAVVAKNT</sequence>
<organism evidence="3 4">
    <name type="scientific">Pectinatus haikarae</name>
    <dbReference type="NCBI Taxonomy" id="349096"/>
    <lineage>
        <taxon>Bacteria</taxon>
        <taxon>Bacillati</taxon>
        <taxon>Bacillota</taxon>
        <taxon>Negativicutes</taxon>
        <taxon>Selenomonadales</taxon>
        <taxon>Selenomonadaceae</taxon>
        <taxon>Pectinatus</taxon>
    </lineage>
</organism>
<evidence type="ECO:0000256" key="2">
    <source>
        <dbReference type="SAM" id="SignalP"/>
    </source>
</evidence>
<evidence type="ECO:0000256" key="1">
    <source>
        <dbReference type="SAM" id="MobiDB-lite"/>
    </source>
</evidence>
<dbReference type="RefSeq" id="WP_432748943.1">
    <property type="nucleotide sequence ID" value="NZ_CP116940.1"/>
</dbReference>
<protein>
    <submittedName>
        <fullName evidence="3">Uncharacterized protein</fullName>
    </submittedName>
</protein>
<name>A0ABT9Y4P6_9FIRM</name>
<dbReference type="Proteomes" id="UP001239167">
    <property type="component" value="Unassembled WGS sequence"/>
</dbReference>
<proteinExistence type="predicted"/>
<feature type="region of interest" description="Disordered" evidence="1">
    <location>
        <begin position="32"/>
        <end position="62"/>
    </location>
</feature>
<evidence type="ECO:0000313" key="3">
    <source>
        <dbReference type="EMBL" id="MDQ0202808.1"/>
    </source>
</evidence>
<dbReference type="EMBL" id="JAUSUE010000002">
    <property type="protein sequence ID" value="MDQ0202808.1"/>
    <property type="molecule type" value="Genomic_DNA"/>
</dbReference>
<comment type="caution">
    <text evidence="3">The sequence shown here is derived from an EMBL/GenBank/DDBJ whole genome shotgun (WGS) entry which is preliminary data.</text>
</comment>
<evidence type="ECO:0000313" key="4">
    <source>
        <dbReference type="Proteomes" id="UP001239167"/>
    </source>
</evidence>
<keyword evidence="4" id="KW-1185">Reference proteome</keyword>
<feature type="chain" id="PRO_5046038465" evidence="2">
    <location>
        <begin position="31"/>
        <end position="82"/>
    </location>
</feature>
<feature type="signal peptide" evidence="2">
    <location>
        <begin position="1"/>
        <end position="30"/>
    </location>
</feature>
<accession>A0ABT9Y4P6</accession>
<keyword evidence="2" id="KW-0732">Signal</keyword>